<reference evidence="2" key="2">
    <citation type="submission" date="2020-09" db="EMBL/GenBank/DDBJ databases">
        <authorList>
            <person name="Sun Q."/>
            <person name="Kim S."/>
        </authorList>
    </citation>
    <scope>NUCLEOTIDE SEQUENCE</scope>
    <source>
        <strain evidence="2">KCTC 12113</strain>
    </source>
</reference>
<dbReference type="RefSeq" id="WP_034234374.1">
    <property type="nucleotide sequence ID" value="NZ_BMWP01000005.1"/>
</dbReference>
<dbReference type="GO" id="GO:0006508">
    <property type="term" value="P:proteolysis"/>
    <property type="evidence" value="ECO:0007669"/>
    <property type="project" value="UniProtKB-KW"/>
</dbReference>
<name>A0A918IRB2_9FLAO</name>
<dbReference type="GO" id="GO:0008233">
    <property type="term" value="F:peptidase activity"/>
    <property type="evidence" value="ECO:0007669"/>
    <property type="project" value="UniProtKB-KW"/>
</dbReference>
<evidence type="ECO:0000313" key="2">
    <source>
        <dbReference type="EMBL" id="GGW26934.1"/>
    </source>
</evidence>
<dbReference type="AlphaFoldDB" id="A0A918IRB2"/>
<dbReference type="EMBL" id="BMWP01000005">
    <property type="protein sequence ID" value="GGW26934.1"/>
    <property type="molecule type" value="Genomic_DNA"/>
</dbReference>
<dbReference type="Pfam" id="PF02190">
    <property type="entry name" value="LON_substr_bdg"/>
    <property type="match status" value="1"/>
</dbReference>
<keyword evidence="3" id="KW-1185">Reference proteome</keyword>
<comment type="caution">
    <text evidence="2">The sequence shown here is derived from an EMBL/GenBank/DDBJ whole genome shotgun (WGS) entry which is preliminary data.</text>
</comment>
<proteinExistence type="predicted"/>
<dbReference type="Gene3D" id="2.30.130.40">
    <property type="entry name" value="LON domain-like"/>
    <property type="match status" value="1"/>
</dbReference>
<dbReference type="Proteomes" id="UP000634668">
    <property type="component" value="Unassembled WGS sequence"/>
</dbReference>
<dbReference type="InterPro" id="IPR015947">
    <property type="entry name" value="PUA-like_sf"/>
</dbReference>
<dbReference type="InterPro" id="IPR003111">
    <property type="entry name" value="Lon_prtase_N"/>
</dbReference>
<organism evidence="2 3">
    <name type="scientific">Arenibacter certesii</name>
    <dbReference type="NCBI Taxonomy" id="228955"/>
    <lineage>
        <taxon>Bacteria</taxon>
        <taxon>Pseudomonadati</taxon>
        <taxon>Bacteroidota</taxon>
        <taxon>Flavobacteriia</taxon>
        <taxon>Flavobacteriales</taxon>
        <taxon>Flavobacteriaceae</taxon>
        <taxon>Arenibacter</taxon>
    </lineage>
</organism>
<protein>
    <submittedName>
        <fullName evidence="2">ATP-dependent protease</fullName>
    </submittedName>
</protein>
<evidence type="ECO:0000313" key="3">
    <source>
        <dbReference type="Proteomes" id="UP000634668"/>
    </source>
</evidence>
<keyword evidence="2" id="KW-0645">Protease</keyword>
<keyword evidence="2" id="KW-0378">Hydrolase</keyword>
<sequence length="212" mass="24378">MWLPMFPLESIFFPGETVHLHIFEDRYKELISDVKGGDRLFGTPVYISEKIEVGTEMKLEGIRKTYLDGKLDIVCSALRVFKINSFQNTVHLKKYAGGGVSFLAYHEDGSDADIIEVLQLVAKLYELMGTAVLVNDTGNLDLHLWVHKIGLSLAQEYLLLQMDYESERLRFLRAHLRNMIQVLVQVDRAKEMIGMNGHFKSFDPLDFKSFKF</sequence>
<dbReference type="SUPFAM" id="SSF88697">
    <property type="entry name" value="PUA domain-like"/>
    <property type="match status" value="1"/>
</dbReference>
<gene>
    <name evidence="2" type="ORF">GCM10007383_10300</name>
</gene>
<evidence type="ECO:0000259" key="1">
    <source>
        <dbReference type="Pfam" id="PF02190"/>
    </source>
</evidence>
<reference evidence="2" key="1">
    <citation type="journal article" date="2014" name="Int. J. Syst. Evol. Microbiol.">
        <title>Complete genome sequence of Corynebacterium casei LMG S-19264T (=DSM 44701T), isolated from a smear-ripened cheese.</title>
        <authorList>
            <consortium name="US DOE Joint Genome Institute (JGI-PGF)"/>
            <person name="Walter F."/>
            <person name="Albersmeier A."/>
            <person name="Kalinowski J."/>
            <person name="Ruckert C."/>
        </authorList>
    </citation>
    <scope>NUCLEOTIDE SEQUENCE</scope>
    <source>
        <strain evidence="2">KCTC 12113</strain>
    </source>
</reference>
<accession>A0A918IRB2</accession>
<dbReference type="InterPro" id="IPR046336">
    <property type="entry name" value="Lon_prtase_N_sf"/>
</dbReference>
<feature type="domain" description="Lon N-terminal" evidence="1">
    <location>
        <begin position="2"/>
        <end position="129"/>
    </location>
</feature>